<dbReference type="Proteomes" id="UP001164653">
    <property type="component" value="Chromosome"/>
</dbReference>
<keyword evidence="1" id="KW-0812">Transmembrane</keyword>
<evidence type="ECO:0000313" key="3">
    <source>
        <dbReference type="Proteomes" id="UP001164653"/>
    </source>
</evidence>
<feature type="transmembrane region" description="Helical" evidence="1">
    <location>
        <begin position="129"/>
        <end position="149"/>
    </location>
</feature>
<feature type="transmembrane region" description="Helical" evidence="1">
    <location>
        <begin position="71"/>
        <end position="90"/>
    </location>
</feature>
<feature type="transmembrane region" description="Helical" evidence="1">
    <location>
        <begin position="96"/>
        <end position="117"/>
    </location>
</feature>
<feature type="transmembrane region" description="Helical" evidence="1">
    <location>
        <begin position="35"/>
        <end position="59"/>
    </location>
</feature>
<keyword evidence="1" id="KW-0472">Membrane</keyword>
<keyword evidence="3" id="KW-1185">Reference proteome</keyword>
<keyword evidence="1" id="KW-1133">Transmembrane helix</keyword>
<evidence type="ECO:0000313" key="2">
    <source>
        <dbReference type="EMBL" id="WAC15055.1"/>
    </source>
</evidence>
<accession>A0A9E8NE35</accession>
<dbReference type="RefSeq" id="WP_244820420.1">
    <property type="nucleotide sequence ID" value="NZ_CP112998.1"/>
</dbReference>
<gene>
    <name evidence="2" type="ORF">ON006_14030</name>
</gene>
<dbReference type="KEGG" id="dpf:ON006_14030"/>
<dbReference type="SUPFAM" id="SSF55961">
    <property type="entry name" value="Bet v1-like"/>
    <property type="match status" value="1"/>
</dbReference>
<dbReference type="AlphaFoldDB" id="A0A9E8NE35"/>
<reference evidence="2" key="1">
    <citation type="submission" date="2022-11" db="EMBL/GenBank/DDBJ databases">
        <title>Dyadobacter pollutisoli sp. nov., isolated from plastic dumped soil.</title>
        <authorList>
            <person name="Kim J.M."/>
            <person name="Kim K.R."/>
            <person name="Lee J.K."/>
            <person name="Hao L."/>
            <person name="Jeon C.O."/>
        </authorList>
    </citation>
    <scope>NUCLEOTIDE SEQUENCE</scope>
    <source>
        <strain evidence="2">U1</strain>
    </source>
</reference>
<dbReference type="EMBL" id="CP112998">
    <property type="protein sequence ID" value="WAC15055.1"/>
    <property type="molecule type" value="Genomic_DNA"/>
</dbReference>
<name>A0A9E8NE35_9BACT</name>
<evidence type="ECO:0000256" key="1">
    <source>
        <dbReference type="SAM" id="Phobius"/>
    </source>
</evidence>
<evidence type="ECO:0008006" key="4">
    <source>
        <dbReference type="Google" id="ProtNLM"/>
    </source>
</evidence>
<organism evidence="2 3">
    <name type="scientific">Dyadobacter pollutisoli</name>
    <dbReference type="NCBI Taxonomy" id="2910158"/>
    <lineage>
        <taxon>Bacteria</taxon>
        <taxon>Pseudomonadati</taxon>
        <taxon>Bacteroidota</taxon>
        <taxon>Cytophagia</taxon>
        <taxon>Cytophagales</taxon>
        <taxon>Spirosomataceae</taxon>
        <taxon>Dyadobacter</taxon>
    </lineage>
</organism>
<proteinExistence type="predicted"/>
<feature type="transmembrane region" description="Helical" evidence="1">
    <location>
        <begin position="9"/>
        <end position="29"/>
    </location>
</feature>
<protein>
    <recommendedName>
        <fullName evidence="4">SRPBCC family protein</fullName>
    </recommendedName>
</protein>
<sequence>MNFKRPSKTLIALGVPVIYALTLTTIFGLHSWTDILSVMSISFLFCLPAVIGAFTVYLSNEQNVASLPYRIFIPWIPLFSFVVITLFFQIEGWACWVMILPFFMASASLGGLLGGYLKARHNRRNHIHVFVFALLPFLLSPIENMIGTIPGTYRANTTIDIAAPDSVIWRHVTRVSEIPENEDKGWLTRSLGFPRPVRAELNFEGPGASREAIFTNGLIFHETVLKYAHLQKMVFSIKANPYEIPSTTMDKHIVIGGAYFDVLTGTYELEKLGQNRYRLHLYSHFKLNTNFNFYASWWARWIMQDIQNNILQIVKRRAEKGAPLVN</sequence>